<evidence type="ECO:0000313" key="5">
    <source>
        <dbReference type="Proteomes" id="UP000185812"/>
    </source>
</evidence>
<dbReference type="OrthoDB" id="9815825at2"/>
<name>A0A1M6WE40_9BACT</name>
<dbReference type="AlphaFoldDB" id="A0A1M6WE40"/>
<proteinExistence type="predicted"/>
<reference evidence="5" key="1">
    <citation type="submission" date="2016-11" db="EMBL/GenBank/DDBJ databases">
        <authorList>
            <person name="Varghese N."/>
            <person name="Submissions S."/>
        </authorList>
    </citation>
    <scope>NUCLEOTIDE SEQUENCE [LARGE SCALE GENOMIC DNA]</scope>
    <source>
        <strain evidence="5">DSM 22212</strain>
    </source>
</reference>
<feature type="domain" description="Gfo/Idh/MocA-like oxidoreductase N-terminal" evidence="2">
    <location>
        <begin position="5"/>
        <end position="129"/>
    </location>
</feature>
<dbReference type="Gene3D" id="3.40.50.720">
    <property type="entry name" value="NAD(P)-binding Rossmann-like Domain"/>
    <property type="match status" value="1"/>
</dbReference>
<sequence length="414" mass="46697">MERLGIGFIGSGFITRFHIQSWQAVRDADIRGIWSPNRSHAEAAAALARELRVGDARVFDSIEAMVADPSIDAIWICGPNHTRLENLEAIVDVLERGRGELVGVACEKPLARNVAEAQRMVALVERAGLLHGYLEDQLFTPAIRRGREIIWKRGAALTGRPYLARAAEEHSGPHAPWFWSGRLQGGGVLNDMMCHSVEVARFLLTEPGKPRQSIRPVKVTAQIASLKWSRPEYAAWLREHMDPNLDYEHHPTEDFARATIEFVDEAGRSLIAETTTSWSYVGPGLRLTAELLGPEYSLQVNSLDTGARLFFSRRVQGEAGEDLVEKQNAEQGWMPLVGNEAAEYGYEWENRYFVRCFLERRQPEEDFYAGLEVVELLMTAYMSAEQERTLPWKPEGLETFVPAVAQGTWQPIRR</sequence>
<dbReference type="InterPro" id="IPR055170">
    <property type="entry name" value="GFO_IDH_MocA-like_dom"/>
</dbReference>
<evidence type="ECO:0000313" key="4">
    <source>
        <dbReference type="EMBL" id="SHK91938.1"/>
    </source>
</evidence>
<dbReference type="InterPro" id="IPR036291">
    <property type="entry name" value="NAD(P)-bd_dom_sf"/>
</dbReference>
<dbReference type="GO" id="GO:0000166">
    <property type="term" value="F:nucleotide binding"/>
    <property type="evidence" value="ECO:0007669"/>
    <property type="project" value="InterPro"/>
</dbReference>
<gene>
    <name evidence="4" type="ORF">SAMN04488087_2294</name>
</gene>
<protein>
    <submittedName>
        <fullName evidence="4">Predicted dehydrogenase</fullName>
    </submittedName>
</protein>
<dbReference type="SUPFAM" id="SSF51735">
    <property type="entry name" value="NAD(P)-binding Rossmann-fold domains"/>
    <property type="match status" value="1"/>
</dbReference>
<dbReference type="STRING" id="633813.SAMN04488087_2294"/>
<accession>A0A1M6WE40</accession>
<dbReference type="InterPro" id="IPR000683">
    <property type="entry name" value="Gfo/Idh/MocA-like_OxRdtase_N"/>
</dbReference>
<dbReference type="Gene3D" id="3.30.360.10">
    <property type="entry name" value="Dihydrodipicolinate Reductase, domain 2"/>
    <property type="match status" value="1"/>
</dbReference>
<evidence type="ECO:0000259" key="2">
    <source>
        <dbReference type="Pfam" id="PF01408"/>
    </source>
</evidence>
<dbReference type="Pfam" id="PF22725">
    <property type="entry name" value="GFO_IDH_MocA_C3"/>
    <property type="match status" value="1"/>
</dbReference>
<dbReference type="GO" id="GO:0016491">
    <property type="term" value="F:oxidoreductase activity"/>
    <property type="evidence" value="ECO:0007669"/>
    <property type="project" value="UniProtKB-KW"/>
</dbReference>
<evidence type="ECO:0000256" key="1">
    <source>
        <dbReference type="ARBA" id="ARBA00023002"/>
    </source>
</evidence>
<dbReference type="RefSeq" id="WP_072716109.1">
    <property type="nucleotide sequence ID" value="NZ_FRAU01000008.1"/>
</dbReference>
<evidence type="ECO:0000259" key="3">
    <source>
        <dbReference type="Pfam" id="PF22725"/>
    </source>
</evidence>
<dbReference type="SUPFAM" id="SSF55347">
    <property type="entry name" value="Glyceraldehyde-3-phosphate dehydrogenase-like, C-terminal domain"/>
    <property type="match status" value="1"/>
</dbReference>
<keyword evidence="1" id="KW-0560">Oxidoreductase</keyword>
<dbReference type="Pfam" id="PF01408">
    <property type="entry name" value="GFO_IDH_MocA"/>
    <property type="match status" value="1"/>
</dbReference>
<organism evidence="4 5">
    <name type="scientific">Rhodothermus profundi</name>
    <dbReference type="NCBI Taxonomy" id="633813"/>
    <lineage>
        <taxon>Bacteria</taxon>
        <taxon>Pseudomonadati</taxon>
        <taxon>Rhodothermota</taxon>
        <taxon>Rhodothermia</taxon>
        <taxon>Rhodothermales</taxon>
        <taxon>Rhodothermaceae</taxon>
        <taxon>Rhodothermus</taxon>
    </lineage>
</organism>
<dbReference type="EMBL" id="FRAU01000008">
    <property type="protein sequence ID" value="SHK91938.1"/>
    <property type="molecule type" value="Genomic_DNA"/>
</dbReference>
<dbReference type="Proteomes" id="UP000185812">
    <property type="component" value="Unassembled WGS sequence"/>
</dbReference>
<dbReference type="PANTHER" id="PTHR43818">
    <property type="entry name" value="BCDNA.GH03377"/>
    <property type="match status" value="1"/>
</dbReference>
<dbReference type="InterPro" id="IPR050463">
    <property type="entry name" value="Gfo/Idh/MocA_oxidrdct_glycsds"/>
</dbReference>
<keyword evidence="5" id="KW-1185">Reference proteome</keyword>
<dbReference type="PANTHER" id="PTHR43818:SF11">
    <property type="entry name" value="BCDNA.GH03377"/>
    <property type="match status" value="1"/>
</dbReference>
<feature type="domain" description="GFO/IDH/MocA-like oxidoreductase" evidence="3">
    <location>
        <begin position="159"/>
        <end position="293"/>
    </location>
</feature>